<evidence type="ECO:0000313" key="3">
    <source>
        <dbReference type="EMBL" id="GAA4798870.1"/>
    </source>
</evidence>
<protein>
    <recommendedName>
        <fullName evidence="5">Site-specific DNA-methyltransferase (adenine-specific)</fullName>
    </recommendedName>
</protein>
<organism evidence="3 4">
    <name type="scientific">Rothia endophytica</name>
    <dbReference type="NCBI Taxonomy" id="1324766"/>
    <lineage>
        <taxon>Bacteria</taxon>
        <taxon>Bacillati</taxon>
        <taxon>Actinomycetota</taxon>
        <taxon>Actinomycetes</taxon>
        <taxon>Micrococcales</taxon>
        <taxon>Micrococcaceae</taxon>
        <taxon>Rothia</taxon>
    </lineage>
</organism>
<dbReference type="EMBL" id="BAABKP010000004">
    <property type="protein sequence ID" value="GAA4798870.1"/>
    <property type="molecule type" value="Genomic_DNA"/>
</dbReference>
<dbReference type="Pfam" id="PF20467">
    <property type="entry name" value="MmeI_C"/>
    <property type="match status" value="1"/>
</dbReference>
<dbReference type="Proteomes" id="UP001500187">
    <property type="component" value="Unassembled WGS sequence"/>
</dbReference>
<name>A0ABP9BQ29_9MICC</name>
<reference evidence="4" key="1">
    <citation type="journal article" date="2019" name="Int. J. Syst. Evol. Microbiol.">
        <title>The Global Catalogue of Microorganisms (GCM) 10K type strain sequencing project: providing services to taxonomists for standard genome sequencing and annotation.</title>
        <authorList>
            <consortium name="The Broad Institute Genomics Platform"/>
            <consortium name="The Broad Institute Genome Sequencing Center for Infectious Disease"/>
            <person name="Wu L."/>
            <person name="Ma J."/>
        </authorList>
    </citation>
    <scope>NUCLEOTIDE SEQUENCE [LARGE SCALE GENOMIC DNA]</scope>
    <source>
        <strain evidence="4">JCM 18541</strain>
    </source>
</reference>
<feature type="domain" description="MmeI-like target recognition" evidence="1">
    <location>
        <begin position="2"/>
        <end position="145"/>
    </location>
</feature>
<evidence type="ECO:0000259" key="2">
    <source>
        <dbReference type="Pfam" id="PF20467"/>
    </source>
</evidence>
<comment type="caution">
    <text evidence="3">The sequence shown here is derived from an EMBL/GenBank/DDBJ whole genome shotgun (WGS) entry which is preliminary data.</text>
</comment>
<dbReference type="Pfam" id="PF20466">
    <property type="entry name" value="MmeI_TRD"/>
    <property type="match status" value="1"/>
</dbReference>
<dbReference type="InterPro" id="IPR046818">
    <property type="entry name" value="MmeI_C"/>
</dbReference>
<proteinExistence type="predicted"/>
<accession>A0ABP9BQ29</accession>
<gene>
    <name evidence="3" type="ORF">GCM10023352_18360</name>
</gene>
<evidence type="ECO:0000313" key="4">
    <source>
        <dbReference type="Proteomes" id="UP001500187"/>
    </source>
</evidence>
<keyword evidence="4" id="KW-1185">Reference proteome</keyword>
<sequence length="227" mass="25808">MRGLDRWCLWLEDADPSDISKSPFLRQRVEANREWRTAQKPTGDAYKLKDTPHLMRPNKERPLVDYVGIPRVVSEARSYYTVAHLGVDVVAGDKVYTAIDTDGLLFALISSSMFIAWQKTVGGRLESRLSFSNTIVWNNFPVPELDEKQQKAVIAAGKKVLEARALHPDRSLADHYHPLAMSPELLKAHAALDKVVDQAFGAPRRLNTEAQRLEILFKNYQQLTRQQ</sequence>
<feature type="domain" description="MmeI-like C-terminal" evidence="2">
    <location>
        <begin position="147"/>
        <end position="225"/>
    </location>
</feature>
<dbReference type="InterPro" id="IPR046820">
    <property type="entry name" value="MmeI_TRD"/>
</dbReference>
<evidence type="ECO:0000259" key="1">
    <source>
        <dbReference type="Pfam" id="PF20466"/>
    </source>
</evidence>
<evidence type="ECO:0008006" key="5">
    <source>
        <dbReference type="Google" id="ProtNLM"/>
    </source>
</evidence>